<reference evidence="3 4" key="1">
    <citation type="submission" date="2024-11" db="EMBL/GenBank/DDBJ databases">
        <title>Chromosome-level genome assembly of the freshwater bivalve Anodonta woodiana.</title>
        <authorList>
            <person name="Chen X."/>
        </authorList>
    </citation>
    <scope>NUCLEOTIDE SEQUENCE [LARGE SCALE GENOMIC DNA]</scope>
    <source>
        <strain evidence="3">MN2024</strain>
        <tissue evidence="3">Gills</tissue>
    </source>
</reference>
<dbReference type="PROSITE" id="PS50097">
    <property type="entry name" value="BTB"/>
    <property type="match status" value="1"/>
</dbReference>
<dbReference type="InterPro" id="IPR011333">
    <property type="entry name" value="SKP1/BTB/POZ_sf"/>
</dbReference>
<dbReference type="PANTHER" id="PTHR22744">
    <property type="entry name" value="HELIX LOOP HELIX PROTEIN 21-RELATED"/>
    <property type="match status" value="1"/>
</dbReference>
<evidence type="ECO:0000259" key="2">
    <source>
        <dbReference type="PROSITE" id="PS50097"/>
    </source>
</evidence>
<dbReference type="Gene3D" id="3.30.710.10">
    <property type="entry name" value="Potassium Channel Kv1.1, Chain A"/>
    <property type="match status" value="1"/>
</dbReference>
<gene>
    <name evidence="3" type="ORF">ACJMK2_006110</name>
</gene>
<proteinExistence type="predicted"/>
<dbReference type="AlphaFoldDB" id="A0ABD3VS49"/>
<dbReference type="SMART" id="SM00225">
    <property type="entry name" value="BTB"/>
    <property type="match status" value="1"/>
</dbReference>
<dbReference type="Pfam" id="PF00651">
    <property type="entry name" value="BTB"/>
    <property type="match status" value="1"/>
</dbReference>
<dbReference type="InterPro" id="IPR000210">
    <property type="entry name" value="BTB/POZ_dom"/>
</dbReference>
<feature type="coiled-coil region" evidence="1">
    <location>
        <begin position="385"/>
        <end position="419"/>
    </location>
</feature>
<keyword evidence="4" id="KW-1185">Reference proteome</keyword>
<feature type="domain" description="BTB" evidence="2">
    <location>
        <begin position="23"/>
        <end position="124"/>
    </location>
</feature>
<comment type="caution">
    <text evidence="3">The sequence shown here is derived from an EMBL/GenBank/DDBJ whole genome shotgun (WGS) entry which is preliminary data.</text>
</comment>
<keyword evidence="1" id="KW-0175">Coiled coil</keyword>
<protein>
    <recommendedName>
        <fullName evidence="2">BTB domain-containing protein</fullName>
    </recommendedName>
</protein>
<evidence type="ECO:0000313" key="4">
    <source>
        <dbReference type="Proteomes" id="UP001634394"/>
    </source>
</evidence>
<dbReference type="Proteomes" id="UP001634394">
    <property type="component" value="Unassembled WGS sequence"/>
</dbReference>
<evidence type="ECO:0000313" key="3">
    <source>
        <dbReference type="EMBL" id="KAL3864426.1"/>
    </source>
</evidence>
<name>A0ABD3VS49_SINWO</name>
<organism evidence="3 4">
    <name type="scientific">Sinanodonta woodiana</name>
    <name type="common">Chinese pond mussel</name>
    <name type="synonym">Anodonta woodiana</name>
    <dbReference type="NCBI Taxonomy" id="1069815"/>
    <lineage>
        <taxon>Eukaryota</taxon>
        <taxon>Metazoa</taxon>
        <taxon>Spiralia</taxon>
        <taxon>Lophotrochozoa</taxon>
        <taxon>Mollusca</taxon>
        <taxon>Bivalvia</taxon>
        <taxon>Autobranchia</taxon>
        <taxon>Heteroconchia</taxon>
        <taxon>Palaeoheterodonta</taxon>
        <taxon>Unionida</taxon>
        <taxon>Unionoidea</taxon>
        <taxon>Unionidae</taxon>
        <taxon>Unioninae</taxon>
        <taxon>Sinanodonta</taxon>
    </lineage>
</organism>
<dbReference type="PANTHER" id="PTHR22744:SF17">
    <property type="entry name" value="BTB DOMAIN-CONTAINING PROTEIN"/>
    <property type="match status" value="1"/>
</dbReference>
<feature type="coiled-coil region" evidence="1">
    <location>
        <begin position="235"/>
        <end position="276"/>
    </location>
</feature>
<dbReference type="SUPFAM" id="SSF54695">
    <property type="entry name" value="POZ domain"/>
    <property type="match status" value="1"/>
</dbReference>
<dbReference type="EMBL" id="JBJQND010000010">
    <property type="protein sequence ID" value="KAL3864426.1"/>
    <property type="molecule type" value="Genomic_DNA"/>
</dbReference>
<dbReference type="CDD" id="cd18186">
    <property type="entry name" value="BTB_POZ_ZBTB_KLHL-like"/>
    <property type="match status" value="1"/>
</dbReference>
<sequence>MAATMTEKVNSSHNTDGDNDQLYDVVLVVEGKRISTTKCFLAENSAIFAEMLKAHPESGRVVEVDRTIIMKWGRFSPTFTSVSSRAVQTTLTAPPTEIVLHDKKYKDVKQLVTYMHPKNSSSKNLTGDLAWRLLPLATEYQVSDLKRNCGQTLMRELKSRRKDNVPGTAPIGDSLRYLLAAENNHLDKLKTICIDECSCNDEVTARKEIVQSDVSDKTKITILDRMCDNMMKDMEKKLKELNDKWKKRYNDIEKKYKEYQNKMTEWQKDNQEKLSDIEKYVKKELQGIKKNIEDKTGTIKEDVMYDFEKAKEDINKTLKSIDIQDEKDAKNLRDIGANVTAMLEEGLENFYSLFEKSMAENLVIKTDFGTFASKLHENASQKEAYTKLSAEMAKQSLAMSEIEQQKALVELERDKLKLDVFKYRKERKNLNTWLRCGKP</sequence>
<evidence type="ECO:0000256" key="1">
    <source>
        <dbReference type="SAM" id="Coils"/>
    </source>
</evidence>
<accession>A0ABD3VS49</accession>